<evidence type="ECO:0000313" key="6">
    <source>
        <dbReference type="EMBL" id="KAI1727904.1"/>
    </source>
</evidence>
<evidence type="ECO:0000256" key="1">
    <source>
        <dbReference type="ARBA" id="ARBA00004496"/>
    </source>
</evidence>
<evidence type="ECO:0000256" key="4">
    <source>
        <dbReference type="ARBA" id="ARBA00048082"/>
    </source>
</evidence>
<comment type="catalytic activity">
    <reaction evidence="4">
        <text>methylglyoxal + H2O = (R)-lactate + H(+)</text>
        <dbReference type="Rhea" id="RHEA:27754"/>
        <dbReference type="ChEBI" id="CHEBI:15377"/>
        <dbReference type="ChEBI" id="CHEBI:15378"/>
        <dbReference type="ChEBI" id="CHEBI:16004"/>
        <dbReference type="ChEBI" id="CHEBI:17158"/>
        <dbReference type="EC" id="4.2.1.130"/>
    </reaction>
</comment>
<dbReference type="GO" id="GO:1903189">
    <property type="term" value="P:glyoxal metabolic process"/>
    <property type="evidence" value="ECO:0007669"/>
    <property type="project" value="UniProtKB-ARBA"/>
</dbReference>
<dbReference type="InterPro" id="IPR050325">
    <property type="entry name" value="Prot/Nucl_acid_deglycase"/>
</dbReference>
<dbReference type="FunFam" id="3.40.50.880:FF:000022">
    <property type="entry name" value="protein deglycase DJ-1"/>
    <property type="match status" value="1"/>
</dbReference>
<evidence type="ECO:0000313" key="7">
    <source>
        <dbReference type="Proteomes" id="UP001201812"/>
    </source>
</evidence>
<dbReference type="GO" id="GO:0006979">
    <property type="term" value="P:response to oxidative stress"/>
    <property type="evidence" value="ECO:0007669"/>
    <property type="project" value="TreeGrafter"/>
</dbReference>
<proteinExistence type="predicted"/>
<comment type="caution">
    <text evidence="6">The sequence shown here is derived from an EMBL/GenBank/DDBJ whole genome shotgun (WGS) entry which is preliminary data.</text>
</comment>
<dbReference type="InterPro" id="IPR002818">
    <property type="entry name" value="DJ-1/PfpI"/>
</dbReference>
<dbReference type="EC" id="4.2.1.130" evidence="2"/>
<dbReference type="InterPro" id="IPR029062">
    <property type="entry name" value="Class_I_gatase-like"/>
</dbReference>
<dbReference type="AlphaFoldDB" id="A0AAD4NHY7"/>
<evidence type="ECO:0000259" key="5">
    <source>
        <dbReference type="Pfam" id="PF01965"/>
    </source>
</evidence>
<keyword evidence="3" id="KW-0963">Cytoplasm</keyword>
<gene>
    <name evidence="6" type="ORF">DdX_00045</name>
</gene>
<dbReference type="GO" id="GO:0036471">
    <property type="term" value="P:cellular response to glyoxal"/>
    <property type="evidence" value="ECO:0007669"/>
    <property type="project" value="UniProtKB-ARBA"/>
</dbReference>
<dbReference type="GO" id="GO:0019172">
    <property type="term" value="F:glyoxalase III activity"/>
    <property type="evidence" value="ECO:0007669"/>
    <property type="project" value="UniProtKB-EC"/>
</dbReference>
<dbReference type="CDD" id="cd03135">
    <property type="entry name" value="GATase1_DJ-1"/>
    <property type="match status" value="1"/>
</dbReference>
<dbReference type="SUPFAM" id="SSF52317">
    <property type="entry name" value="Class I glutamine amidotransferase-like"/>
    <property type="match status" value="1"/>
</dbReference>
<evidence type="ECO:0000256" key="2">
    <source>
        <dbReference type="ARBA" id="ARBA00013134"/>
    </source>
</evidence>
<dbReference type="NCBIfam" id="TIGR01383">
    <property type="entry name" value="not_thiJ"/>
    <property type="match status" value="1"/>
</dbReference>
<comment type="subcellular location">
    <subcellularLocation>
        <location evidence="1">Cytoplasm</location>
    </subcellularLocation>
</comment>
<dbReference type="Gene3D" id="3.40.50.880">
    <property type="match status" value="1"/>
</dbReference>
<dbReference type="InterPro" id="IPR006287">
    <property type="entry name" value="DJ-1"/>
</dbReference>
<organism evidence="6 7">
    <name type="scientific">Ditylenchus destructor</name>
    <dbReference type="NCBI Taxonomy" id="166010"/>
    <lineage>
        <taxon>Eukaryota</taxon>
        <taxon>Metazoa</taxon>
        <taxon>Ecdysozoa</taxon>
        <taxon>Nematoda</taxon>
        <taxon>Chromadorea</taxon>
        <taxon>Rhabditida</taxon>
        <taxon>Tylenchina</taxon>
        <taxon>Tylenchomorpha</taxon>
        <taxon>Sphaerularioidea</taxon>
        <taxon>Anguinidae</taxon>
        <taxon>Anguininae</taxon>
        <taxon>Ditylenchus</taxon>
    </lineage>
</organism>
<dbReference type="Pfam" id="PF01965">
    <property type="entry name" value="DJ-1_PfpI"/>
    <property type="match status" value="1"/>
</dbReference>
<dbReference type="PANTHER" id="PTHR48094">
    <property type="entry name" value="PROTEIN/NUCLEIC ACID DEGLYCASE DJ-1-RELATED"/>
    <property type="match status" value="1"/>
</dbReference>
<feature type="domain" description="DJ-1/PfpI" evidence="5">
    <location>
        <begin position="6"/>
        <end position="170"/>
    </location>
</feature>
<dbReference type="GO" id="GO:0005634">
    <property type="term" value="C:nucleus"/>
    <property type="evidence" value="ECO:0007669"/>
    <property type="project" value="TreeGrafter"/>
</dbReference>
<dbReference type="GO" id="GO:0005739">
    <property type="term" value="C:mitochondrion"/>
    <property type="evidence" value="ECO:0007669"/>
    <property type="project" value="TreeGrafter"/>
</dbReference>
<name>A0AAD4NHY7_9BILA</name>
<dbReference type="GO" id="GO:1902176">
    <property type="term" value="P:negative regulation of oxidative stress-induced intrinsic apoptotic signaling pathway"/>
    <property type="evidence" value="ECO:0007669"/>
    <property type="project" value="UniProtKB-ARBA"/>
</dbReference>
<dbReference type="GO" id="GO:0046295">
    <property type="term" value="P:glycolate biosynthetic process"/>
    <property type="evidence" value="ECO:0007669"/>
    <property type="project" value="UniProtKB-ARBA"/>
</dbReference>
<keyword evidence="7" id="KW-1185">Reference proteome</keyword>
<evidence type="ECO:0000256" key="3">
    <source>
        <dbReference type="ARBA" id="ARBA00022490"/>
    </source>
</evidence>
<dbReference type="PANTHER" id="PTHR48094:SF12">
    <property type="entry name" value="PARKINSON DISEASE PROTEIN 7 HOMOLOG"/>
    <property type="match status" value="1"/>
</dbReference>
<sequence length="188" mass="20159">MASQVKRALIIGSNGSEEMELIITSDVLRRAGIEVIIAGLQDEPAIVCRSQASINVDKPFKEVLMETFDAVILPGGLQGSECLQKDSRVGEVLRQHEAAGKIIAAICAGPLAIKAHNISSGATLTSYPAVKNQFDNSGYTYSEENVCIWKNIVTSRGPGTTFDFALQLAELLGGTEKAHEVRKAMLLT</sequence>
<reference evidence="6" key="1">
    <citation type="submission" date="2022-01" db="EMBL/GenBank/DDBJ databases">
        <title>Genome Sequence Resource for Two Populations of Ditylenchus destructor, the Migratory Endoparasitic Phytonematode.</title>
        <authorList>
            <person name="Zhang H."/>
            <person name="Lin R."/>
            <person name="Xie B."/>
        </authorList>
    </citation>
    <scope>NUCLEOTIDE SEQUENCE</scope>
    <source>
        <strain evidence="6">BazhouSP</strain>
    </source>
</reference>
<accession>A0AAD4NHY7</accession>
<dbReference type="EMBL" id="JAKKPZ010000001">
    <property type="protein sequence ID" value="KAI1727904.1"/>
    <property type="molecule type" value="Genomic_DNA"/>
</dbReference>
<dbReference type="Proteomes" id="UP001201812">
    <property type="component" value="Unassembled WGS sequence"/>
</dbReference>
<protein>
    <recommendedName>
        <fullName evidence="2">D-lactate dehydratase</fullName>
        <ecNumber evidence="2">4.2.1.130</ecNumber>
    </recommendedName>
</protein>